<dbReference type="PANTHER" id="PTHR43451:SF1">
    <property type="entry name" value="ACETYLTRANSFERASE"/>
    <property type="match status" value="1"/>
</dbReference>
<dbReference type="AlphaFoldDB" id="A0A7C3PEY2"/>
<keyword evidence="2" id="KW-0808">Transferase</keyword>
<proteinExistence type="predicted"/>
<gene>
    <name evidence="2" type="ORF">ENR64_10245</name>
</gene>
<dbReference type="GO" id="GO:0016747">
    <property type="term" value="F:acyltransferase activity, transferring groups other than amino-acyl groups"/>
    <property type="evidence" value="ECO:0007669"/>
    <property type="project" value="InterPro"/>
</dbReference>
<organism evidence="2">
    <name type="scientific">Oscillatoriales cyanobacterium SpSt-418</name>
    <dbReference type="NCBI Taxonomy" id="2282169"/>
    <lineage>
        <taxon>Bacteria</taxon>
        <taxon>Bacillati</taxon>
        <taxon>Cyanobacteriota</taxon>
        <taxon>Cyanophyceae</taxon>
        <taxon>Oscillatoriophycideae</taxon>
        <taxon>Oscillatoriales</taxon>
    </lineage>
</organism>
<accession>A0A7C3PEY2</accession>
<name>A0A7C3PEY2_9CYAN</name>
<dbReference type="CDD" id="cd04301">
    <property type="entry name" value="NAT_SF"/>
    <property type="match status" value="1"/>
</dbReference>
<dbReference type="InterPro" id="IPR016181">
    <property type="entry name" value="Acyl_CoA_acyltransferase"/>
</dbReference>
<evidence type="ECO:0000259" key="1">
    <source>
        <dbReference type="PROSITE" id="PS51186"/>
    </source>
</evidence>
<comment type="caution">
    <text evidence="2">The sequence shown here is derived from an EMBL/GenBank/DDBJ whole genome shotgun (WGS) entry which is preliminary data.</text>
</comment>
<dbReference type="SUPFAM" id="SSF55729">
    <property type="entry name" value="Acyl-CoA N-acyltransferases (Nat)"/>
    <property type="match status" value="1"/>
</dbReference>
<dbReference type="EMBL" id="DSRU01000149">
    <property type="protein sequence ID" value="HFM98115.1"/>
    <property type="molecule type" value="Genomic_DNA"/>
</dbReference>
<dbReference type="PANTHER" id="PTHR43451">
    <property type="entry name" value="ACETYLTRANSFERASE (GNAT) FAMILY PROTEIN"/>
    <property type="match status" value="1"/>
</dbReference>
<dbReference type="Pfam" id="PF13673">
    <property type="entry name" value="Acetyltransf_10"/>
    <property type="match status" value="1"/>
</dbReference>
<protein>
    <submittedName>
        <fullName evidence="2">GNAT family N-acetyltransferase</fullName>
    </submittedName>
</protein>
<dbReference type="InterPro" id="IPR052564">
    <property type="entry name" value="N-acetyltrans/Recomb-assoc"/>
</dbReference>
<dbReference type="PROSITE" id="PS51186">
    <property type="entry name" value="GNAT"/>
    <property type="match status" value="1"/>
</dbReference>
<reference evidence="2" key="1">
    <citation type="journal article" date="2020" name="mSystems">
        <title>Genome- and Community-Level Interaction Insights into Carbon Utilization and Element Cycling Functions of Hydrothermarchaeota in Hydrothermal Sediment.</title>
        <authorList>
            <person name="Zhou Z."/>
            <person name="Liu Y."/>
            <person name="Xu W."/>
            <person name="Pan J."/>
            <person name="Luo Z.H."/>
            <person name="Li M."/>
        </authorList>
    </citation>
    <scope>NUCLEOTIDE SEQUENCE [LARGE SCALE GENOMIC DNA]</scope>
    <source>
        <strain evidence="2">SpSt-418</strain>
    </source>
</reference>
<dbReference type="InterPro" id="IPR000182">
    <property type="entry name" value="GNAT_dom"/>
</dbReference>
<sequence>MTVEWAIAELSDLAEVNALARQVLEAFIFPDISPADQVTFSTNFSQSLLEHGLTSTTVIFGMRSPQGDLVAYILIRNKAHIAHLFVAPDWQRQGLGQRLLTFGECQAEQAGVSRLTVNAAVNAIPFYQKHGFTCFGAEQSTDGVRFQPMEKAIATDGCPSVSDLPLHKRN</sequence>
<feature type="domain" description="N-acetyltransferase" evidence="1">
    <location>
        <begin position="3"/>
        <end position="154"/>
    </location>
</feature>
<evidence type="ECO:0000313" key="2">
    <source>
        <dbReference type="EMBL" id="HFM98115.1"/>
    </source>
</evidence>
<dbReference type="Gene3D" id="3.40.630.30">
    <property type="match status" value="1"/>
</dbReference>